<keyword evidence="2 6" id="KW-0812">Transmembrane</keyword>
<proteinExistence type="predicted"/>
<keyword evidence="4 6" id="KW-0472">Membrane</keyword>
<keyword evidence="8" id="KW-1185">Reference proteome</keyword>
<feature type="compositionally biased region" description="Low complexity" evidence="5">
    <location>
        <begin position="151"/>
        <end position="170"/>
    </location>
</feature>
<dbReference type="Proteomes" id="UP000799770">
    <property type="component" value="Unassembled WGS sequence"/>
</dbReference>
<dbReference type="PANTHER" id="PTHR15549:SF26">
    <property type="entry name" value="AXIAL BUDDING PATTERN PROTEIN 2-RELATED"/>
    <property type="match status" value="1"/>
</dbReference>
<organism evidence="7 8">
    <name type="scientific">Lophiotrema nucula</name>
    <dbReference type="NCBI Taxonomy" id="690887"/>
    <lineage>
        <taxon>Eukaryota</taxon>
        <taxon>Fungi</taxon>
        <taxon>Dikarya</taxon>
        <taxon>Ascomycota</taxon>
        <taxon>Pezizomycotina</taxon>
        <taxon>Dothideomycetes</taxon>
        <taxon>Pleosporomycetidae</taxon>
        <taxon>Pleosporales</taxon>
        <taxon>Lophiotremataceae</taxon>
        <taxon>Lophiotrema</taxon>
    </lineage>
</organism>
<evidence type="ECO:0008006" key="9">
    <source>
        <dbReference type="Google" id="ProtNLM"/>
    </source>
</evidence>
<feature type="transmembrane region" description="Helical" evidence="6">
    <location>
        <begin position="199"/>
        <end position="222"/>
    </location>
</feature>
<feature type="compositionally biased region" description="Low complexity" evidence="5">
    <location>
        <begin position="178"/>
        <end position="193"/>
    </location>
</feature>
<accession>A0A6A5ZWA0</accession>
<keyword evidence="3 6" id="KW-1133">Transmembrane helix</keyword>
<evidence type="ECO:0000256" key="6">
    <source>
        <dbReference type="SAM" id="Phobius"/>
    </source>
</evidence>
<reference evidence="7" key="1">
    <citation type="journal article" date="2020" name="Stud. Mycol.">
        <title>101 Dothideomycetes genomes: a test case for predicting lifestyles and emergence of pathogens.</title>
        <authorList>
            <person name="Haridas S."/>
            <person name="Albert R."/>
            <person name="Binder M."/>
            <person name="Bloem J."/>
            <person name="Labutti K."/>
            <person name="Salamov A."/>
            <person name="Andreopoulos B."/>
            <person name="Baker S."/>
            <person name="Barry K."/>
            <person name="Bills G."/>
            <person name="Bluhm B."/>
            <person name="Cannon C."/>
            <person name="Castanera R."/>
            <person name="Culley D."/>
            <person name="Daum C."/>
            <person name="Ezra D."/>
            <person name="Gonzalez J."/>
            <person name="Henrissat B."/>
            <person name="Kuo A."/>
            <person name="Liang C."/>
            <person name="Lipzen A."/>
            <person name="Lutzoni F."/>
            <person name="Magnuson J."/>
            <person name="Mondo S."/>
            <person name="Nolan M."/>
            <person name="Ohm R."/>
            <person name="Pangilinan J."/>
            <person name="Park H.-J."/>
            <person name="Ramirez L."/>
            <person name="Alfaro M."/>
            <person name="Sun H."/>
            <person name="Tritt A."/>
            <person name="Yoshinaga Y."/>
            <person name="Zwiers L.-H."/>
            <person name="Turgeon B."/>
            <person name="Goodwin S."/>
            <person name="Spatafora J."/>
            <person name="Crous P."/>
            <person name="Grigoriev I."/>
        </authorList>
    </citation>
    <scope>NUCLEOTIDE SEQUENCE</scope>
    <source>
        <strain evidence="7">CBS 627.86</strain>
    </source>
</reference>
<evidence type="ECO:0000256" key="5">
    <source>
        <dbReference type="SAM" id="MobiDB-lite"/>
    </source>
</evidence>
<dbReference type="OrthoDB" id="3563651at2759"/>
<evidence type="ECO:0000256" key="3">
    <source>
        <dbReference type="ARBA" id="ARBA00022989"/>
    </source>
</evidence>
<comment type="subcellular location">
    <subcellularLocation>
        <location evidence="1">Membrane</location>
        <topology evidence="1">Single-pass membrane protein</topology>
    </subcellularLocation>
</comment>
<evidence type="ECO:0000256" key="4">
    <source>
        <dbReference type="ARBA" id="ARBA00023136"/>
    </source>
</evidence>
<evidence type="ECO:0000313" key="8">
    <source>
        <dbReference type="Proteomes" id="UP000799770"/>
    </source>
</evidence>
<dbReference type="AlphaFoldDB" id="A0A6A5ZWA0"/>
<dbReference type="GO" id="GO:0071944">
    <property type="term" value="C:cell periphery"/>
    <property type="evidence" value="ECO:0007669"/>
    <property type="project" value="UniProtKB-ARBA"/>
</dbReference>
<dbReference type="EMBL" id="ML977310">
    <property type="protein sequence ID" value="KAF2123047.1"/>
    <property type="molecule type" value="Genomic_DNA"/>
</dbReference>
<dbReference type="PANTHER" id="PTHR15549">
    <property type="entry name" value="PAIRED IMMUNOGLOBULIN-LIKE TYPE 2 RECEPTOR"/>
    <property type="match status" value="1"/>
</dbReference>
<feature type="region of interest" description="Disordered" evidence="5">
    <location>
        <begin position="151"/>
        <end position="193"/>
    </location>
</feature>
<evidence type="ECO:0000256" key="1">
    <source>
        <dbReference type="ARBA" id="ARBA00004167"/>
    </source>
</evidence>
<evidence type="ECO:0000313" key="7">
    <source>
        <dbReference type="EMBL" id="KAF2123047.1"/>
    </source>
</evidence>
<sequence length="279" mass="29481">MTTTTSTKYLPLTTTFTAPDDCTHLPGGPWMYYNVPTTWWKQGGDLVASCFPPGFPFSSSRVVYSPGICPVGWSSACDNVHTITGSTETIVSCCPRSFECTTTDGQKYGVDDGYGCVSPYSIDTAVWNITSGAAYVSSMYQMHVMIVEATTTTSSPTPSPSSTITPSSNPTLPPSTPSVPTASSTTSSTPTSDTLSKGAIAGIAIGAVVAVAIIALLAYIAWTIRKRHRAAPEPANAPSSSTLQYSDYPTIPQYDAHHYRNVGPTELDGVGQVHELKGQ</sequence>
<protein>
    <recommendedName>
        <fullName evidence="9">Mid2 domain-containing protein</fullName>
    </recommendedName>
</protein>
<dbReference type="InterPro" id="IPR051694">
    <property type="entry name" value="Immunoregulatory_rcpt-like"/>
</dbReference>
<evidence type="ECO:0000256" key="2">
    <source>
        <dbReference type="ARBA" id="ARBA00022692"/>
    </source>
</evidence>
<gene>
    <name evidence="7" type="ORF">BDV96DRAFT_626817</name>
</gene>
<dbReference type="GO" id="GO:0016020">
    <property type="term" value="C:membrane"/>
    <property type="evidence" value="ECO:0007669"/>
    <property type="project" value="UniProtKB-SubCell"/>
</dbReference>
<name>A0A6A5ZWA0_9PLEO</name>